<dbReference type="InterPro" id="IPR011006">
    <property type="entry name" value="CheY-like_superfamily"/>
</dbReference>
<name>A0A6I3KHN3_9HYPH</name>
<dbReference type="RefSeq" id="WP_154738939.1">
    <property type="nucleotide sequence ID" value="NZ_WMBQ01000001.1"/>
</dbReference>
<organism evidence="3 4">
    <name type="scientific">Hyphomicrobium album</name>
    <dbReference type="NCBI Taxonomy" id="2665159"/>
    <lineage>
        <taxon>Bacteria</taxon>
        <taxon>Pseudomonadati</taxon>
        <taxon>Pseudomonadota</taxon>
        <taxon>Alphaproteobacteria</taxon>
        <taxon>Hyphomicrobiales</taxon>
        <taxon>Hyphomicrobiaceae</taxon>
        <taxon>Hyphomicrobium</taxon>
    </lineage>
</organism>
<comment type="caution">
    <text evidence="3">The sequence shown here is derived from an EMBL/GenBank/DDBJ whole genome shotgun (WGS) entry which is preliminary data.</text>
</comment>
<evidence type="ECO:0000256" key="1">
    <source>
        <dbReference type="PROSITE-ProRule" id="PRU00169"/>
    </source>
</evidence>
<dbReference type="Gene3D" id="3.40.50.2300">
    <property type="match status" value="1"/>
</dbReference>
<sequence>MSSVLICEDDAFLAADLSMSVESAGHEVAGVYANASDALRAASDNVPDVAFVDLELADGHTGSAIAKSLQALGVKVVVLSGYPNVGAGLGSVPHTYAAKPASPDMVKFLLNSSGSARKTAHSKFAGNSLTTT</sequence>
<dbReference type="Pfam" id="PF00072">
    <property type="entry name" value="Response_reg"/>
    <property type="match status" value="1"/>
</dbReference>
<dbReference type="Proteomes" id="UP000440694">
    <property type="component" value="Unassembled WGS sequence"/>
</dbReference>
<dbReference type="SMART" id="SM00448">
    <property type="entry name" value="REC"/>
    <property type="match status" value="1"/>
</dbReference>
<dbReference type="GO" id="GO:0000160">
    <property type="term" value="P:phosphorelay signal transduction system"/>
    <property type="evidence" value="ECO:0007669"/>
    <property type="project" value="InterPro"/>
</dbReference>
<reference evidence="3 4" key="1">
    <citation type="submission" date="2019-11" db="EMBL/GenBank/DDBJ databases">
        <title>Identification of a novel strain.</title>
        <authorList>
            <person name="Xu Q."/>
            <person name="Wang G."/>
        </authorList>
    </citation>
    <scope>NUCLEOTIDE SEQUENCE [LARGE SCALE GENOMIC DNA]</scope>
    <source>
        <strain evidence="4">xq</strain>
    </source>
</reference>
<dbReference type="EMBL" id="WMBQ01000001">
    <property type="protein sequence ID" value="MTD94524.1"/>
    <property type="molecule type" value="Genomic_DNA"/>
</dbReference>
<evidence type="ECO:0000313" key="3">
    <source>
        <dbReference type="EMBL" id="MTD94524.1"/>
    </source>
</evidence>
<gene>
    <name evidence="3" type="ORF">GIW81_09295</name>
</gene>
<accession>A0A6I3KHN3</accession>
<evidence type="ECO:0000313" key="4">
    <source>
        <dbReference type="Proteomes" id="UP000440694"/>
    </source>
</evidence>
<dbReference type="InterPro" id="IPR001789">
    <property type="entry name" value="Sig_transdc_resp-reg_receiver"/>
</dbReference>
<keyword evidence="4" id="KW-1185">Reference proteome</keyword>
<protein>
    <submittedName>
        <fullName evidence="3">Response regulator</fullName>
    </submittedName>
</protein>
<dbReference type="AlphaFoldDB" id="A0A6I3KHN3"/>
<dbReference type="PROSITE" id="PS50110">
    <property type="entry name" value="RESPONSE_REGULATORY"/>
    <property type="match status" value="1"/>
</dbReference>
<evidence type="ECO:0000259" key="2">
    <source>
        <dbReference type="PROSITE" id="PS50110"/>
    </source>
</evidence>
<feature type="domain" description="Response regulatory" evidence="2">
    <location>
        <begin position="3"/>
        <end position="114"/>
    </location>
</feature>
<proteinExistence type="predicted"/>
<dbReference type="SUPFAM" id="SSF52172">
    <property type="entry name" value="CheY-like"/>
    <property type="match status" value="1"/>
</dbReference>
<feature type="modified residue" description="4-aspartylphosphate" evidence="1">
    <location>
        <position position="53"/>
    </location>
</feature>
<keyword evidence="1" id="KW-0597">Phosphoprotein</keyword>